<dbReference type="Pfam" id="PF20766">
    <property type="entry name" value="DUF447_C"/>
    <property type="match status" value="1"/>
</dbReference>
<organism evidence="3 4">
    <name type="scientific">Thermococcus radiotolerans</name>
    <dbReference type="NCBI Taxonomy" id="187880"/>
    <lineage>
        <taxon>Archaea</taxon>
        <taxon>Methanobacteriati</taxon>
        <taxon>Methanobacteriota</taxon>
        <taxon>Thermococci</taxon>
        <taxon>Thermococcales</taxon>
        <taxon>Thermococcaceae</taxon>
        <taxon>Thermococcus</taxon>
    </lineage>
</organism>
<feature type="domain" description="DUF447" evidence="1">
    <location>
        <begin position="11"/>
        <end position="76"/>
    </location>
</feature>
<dbReference type="PIRSF" id="PIRSF018747">
    <property type="entry name" value="UCP018747"/>
    <property type="match status" value="1"/>
</dbReference>
<dbReference type="InterPro" id="IPR049288">
    <property type="entry name" value="DUF447_C"/>
</dbReference>
<dbReference type="EMBL" id="CP015106">
    <property type="protein sequence ID" value="ASJ13757.1"/>
    <property type="molecule type" value="Genomic_DNA"/>
</dbReference>
<reference evidence="3 4" key="1">
    <citation type="submission" date="2016-04" db="EMBL/GenBank/DDBJ databases">
        <title>Complete genome sequence of Thermococcus radiotolerans type strain EJ2.</title>
        <authorList>
            <person name="Oger P.M."/>
        </authorList>
    </citation>
    <scope>NUCLEOTIDE SEQUENCE [LARGE SCALE GENOMIC DNA]</scope>
    <source>
        <strain evidence="3 4">EJ2</strain>
    </source>
</reference>
<dbReference type="Gene3D" id="1.20.58.290">
    <property type="entry name" value="Hypothetical membrane protein ta0354_69_121"/>
    <property type="match status" value="1"/>
</dbReference>
<dbReference type="InterPro" id="IPR016733">
    <property type="entry name" value="UCP018747"/>
</dbReference>
<evidence type="ECO:0000313" key="3">
    <source>
        <dbReference type="EMBL" id="ASJ13757.1"/>
    </source>
</evidence>
<dbReference type="Gene3D" id="2.30.110.10">
    <property type="entry name" value="Electron Transport, Fmn-binding Protein, Chain A"/>
    <property type="match status" value="1"/>
</dbReference>
<dbReference type="InterPro" id="IPR007386">
    <property type="entry name" value="DUF447_N"/>
</dbReference>
<proteinExistence type="predicted"/>
<dbReference type="AlphaFoldDB" id="A0A2Z2MYK0"/>
<keyword evidence="4" id="KW-1185">Reference proteome</keyword>
<dbReference type="InterPro" id="IPR012349">
    <property type="entry name" value="Split_barrel_FMN-bd"/>
</dbReference>
<evidence type="ECO:0000259" key="2">
    <source>
        <dbReference type="Pfam" id="PF20766"/>
    </source>
</evidence>
<evidence type="ECO:0008006" key="5">
    <source>
        <dbReference type="Google" id="ProtNLM"/>
    </source>
</evidence>
<accession>A0A2Z2MYK0</accession>
<name>A0A2Z2MYK0_9EURY</name>
<dbReference type="OrthoDB" id="146030at2157"/>
<evidence type="ECO:0000313" key="4">
    <source>
        <dbReference type="Proteomes" id="UP000250085"/>
    </source>
</evidence>
<dbReference type="Proteomes" id="UP000250085">
    <property type="component" value="Chromosome"/>
</dbReference>
<sequence>MLELFREGQVYEVLLVTRSNVTPVGVVRRGNRLFFRLFGGKSAEELKEHPYASIQITNDAELLVKLGLNLPVSLEFEGADGFRWIKGLPGFYGRVDAREEPYEDELGETRILVCSMAPEGEISGNLPNRPLSRADCMLIEMAVDLTRLIVAADAGRRELSLKLGDRIEENYGLYLRFGGSSEIAERIVAWARELLERVP</sequence>
<feature type="domain" description="DUF447" evidence="2">
    <location>
        <begin position="132"/>
        <end position="187"/>
    </location>
</feature>
<protein>
    <recommendedName>
        <fullName evidence="5">DUF447 domain-containing protein</fullName>
    </recommendedName>
</protein>
<dbReference type="Pfam" id="PF04289">
    <property type="entry name" value="DUF447_N"/>
    <property type="match status" value="1"/>
</dbReference>
<dbReference type="GeneID" id="33327362"/>
<dbReference type="RefSeq" id="WP_088865974.1">
    <property type="nucleotide sequence ID" value="NZ_CP015106.1"/>
</dbReference>
<dbReference type="SUPFAM" id="SSF50475">
    <property type="entry name" value="FMN-binding split barrel"/>
    <property type="match status" value="1"/>
</dbReference>
<dbReference type="KEGG" id="trl:A3L10_00905"/>
<evidence type="ECO:0000259" key="1">
    <source>
        <dbReference type="Pfam" id="PF04289"/>
    </source>
</evidence>
<gene>
    <name evidence="3" type="ORF">A3L10_00905</name>
</gene>